<evidence type="ECO:0000313" key="4">
    <source>
        <dbReference type="Proteomes" id="UP000549616"/>
    </source>
</evidence>
<keyword evidence="4" id="KW-1185">Reference proteome</keyword>
<dbReference type="Proteomes" id="UP000549616">
    <property type="component" value="Unassembled WGS sequence"/>
</dbReference>
<feature type="compositionally biased region" description="Basic and acidic residues" evidence="1">
    <location>
        <begin position="293"/>
        <end position="307"/>
    </location>
</feature>
<organism evidence="3 4">
    <name type="scientific">Amycolatopsis endophytica</name>
    <dbReference type="NCBI Taxonomy" id="860233"/>
    <lineage>
        <taxon>Bacteria</taxon>
        <taxon>Bacillati</taxon>
        <taxon>Actinomycetota</taxon>
        <taxon>Actinomycetes</taxon>
        <taxon>Pseudonocardiales</taxon>
        <taxon>Pseudonocardiaceae</taxon>
        <taxon>Amycolatopsis</taxon>
    </lineage>
</organism>
<evidence type="ECO:0000313" key="3">
    <source>
        <dbReference type="EMBL" id="NYI92200.1"/>
    </source>
</evidence>
<evidence type="ECO:0000256" key="1">
    <source>
        <dbReference type="SAM" id="MobiDB-lite"/>
    </source>
</evidence>
<dbReference type="EMBL" id="JACCFK010000002">
    <property type="protein sequence ID" value="NYI92200.1"/>
    <property type="molecule type" value="Genomic_DNA"/>
</dbReference>
<dbReference type="PANTHER" id="PTHR36151">
    <property type="entry name" value="BLR2777 PROTEIN"/>
    <property type="match status" value="1"/>
</dbReference>
<dbReference type="RefSeq" id="WP_179776467.1">
    <property type="nucleotide sequence ID" value="NZ_JACCFK010000002.1"/>
</dbReference>
<dbReference type="GO" id="GO:0016491">
    <property type="term" value="F:oxidoreductase activity"/>
    <property type="evidence" value="ECO:0007669"/>
    <property type="project" value="InterPro"/>
</dbReference>
<comment type="caution">
    <text evidence="3">The sequence shown here is derived from an EMBL/GenBank/DDBJ whole genome shotgun (WGS) entry which is preliminary data.</text>
</comment>
<accession>A0A853BB05</accession>
<name>A0A853BB05_9PSEU</name>
<dbReference type="Pfam" id="PF09995">
    <property type="entry name" value="MPAB_Lcp_cat"/>
    <property type="match status" value="1"/>
</dbReference>
<dbReference type="PANTHER" id="PTHR36151:SF3">
    <property type="entry name" value="ER-BOUND OXYGENASE MPAB_MPAB'_RUBBER OXYGENASE CATALYTIC DOMAIN-CONTAINING PROTEIN"/>
    <property type="match status" value="1"/>
</dbReference>
<feature type="region of interest" description="Disordered" evidence="1">
    <location>
        <begin position="286"/>
        <end position="307"/>
    </location>
</feature>
<protein>
    <submittedName>
        <fullName evidence="3">Uncharacterized protein (DUF2236 family)</fullName>
    </submittedName>
</protein>
<evidence type="ECO:0000259" key="2">
    <source>
        <dbReference type="Pfam" id="PF09995"/>
    </source>
</evidence>
<sequence>MAPQPLGPDSLTWKYFGDWRTLLMALWAGSMQNMHPELGAGVEEHSRFFAERWQRLFRSLYPIGGVVYDGPRAAETARTVRGYHDTIQGVDSRGRRYHALNPGTFYWAHSTFFMLTVIAAERMMGGLSEEQKRRLFDEHVQWYALYGMSMRPVPGSWEEFGEYWEHMCTEVLEDNKATRDVLDLRGLDKPPFAAWLPDPLWRPLRVLIAKQFVWFTVGMYHPAVRERLGYRWSRRDEALHRLTGRAIGFAFRFVPHDRRFHPRARAGWQRVRGDVPADVPLVETPARNLPPLSERDSSTHYVPREVS</sequence>
<dbReference type="AlphaFoldDB" id="A0A853BB05"/>
<reference evidence="3 4" key="1">
    <citation type="submission" date="2020-07" db="EMBL/GenBank/DDBJ databases">
        <title>Sequencing the genomes of 1000 actinobacteria strains.</title>
        <authorList>
            <person name="Klenk H.-P."/>
        </authorList>
    </citation>
    <scope>NUCLEOTIDE SEQUENCE [LARGE SCALE GENOMIC DNA]</scope>
    <source>
        <strain evidence="3 4">DSM 104006</strain>
    </source>
</reference>
<feature type="domain" description="ER-bound oxygenase mpaB/mpaB'/Rubber oxygenase catalytic" evidence="2">
    <location>
        <begin position="13"/>
        <end position="247"/>
    </location>
</feature>
<proteinExistence type="predicted"/>
<gene>
    <name evidence="3" type="ORF">HNR02_005575</name>
</gene>
<dbReference type="InterPro" id="IPR018713">
    <property type="entry name" value="MPAB/Lcp_cat_dom"/>
</dbReference>